<dbReference type="InterPro" id="IPR011060">
    <property type="entry name" value="RibuloseP-bd_barrel"/>
</dbReference>
<dbReference type="CDD" id="cd00331">
    <property type="entry name" value="IGPS"/>
    <property type="match status" value="1"/>
</dbReference>
<dbReference type="HAMAP" id="MF_00133">
    <property type="entry name" value="Trp_synth_beta"/>
    <property type="match status" value="1"/>
</dbReference>
<dbReference type="CDD" id="cd06446">
    <property type="entry name" value="Trp-synth_B"/>
    <property type="match status" value="1"/>
</dbReference>
<evidence type="ECO:0000256" key="10">
    <source>
        <dbReference type="ARBA" id="ARBA00022793"/>
    </source>
</evidence>
<dbReference type="Pfam" id="PF00291">
    <property type="entry name" value="PALP"/>
    <property type="match status" value="1"/>
</dbReference>
<keyword evidence="13 17" id="KW-0057">Aromatic amino acid biosynthesis</keyword>
<feature type="domain" description="Tryptophan synthase beta chain-like PALP" evidence="20">
    <location>
        <begin position="369"/>
        <end position="692"/>
    </location>
</feature>
<evidence type="ECO:0000256" key="15">
    <source>
        <dbReference type="ARBA" id="ARBA00049047"/>
    </source>
</evidence>
<dbReference type="InterPro" id="IPR001926">
    <property type="entry name" value="TrpB-like_PALP"/>
</dbReference>
<evidence type="ECO:0000256" key="12">
    <source>
        <dbReference type="ARBA" id="ARBA00022898"/>
    </source>
</evidence>
<keyword evidence="14 17" id="KW-0456">Lyase</keyword>
<dbReference type="Gene3D" id="3.40.50.1100">
    <property type="match status" value="2"/>
</dbReference>
<dbReference type="FunFam" id="3.40.50.1100:FF:000001">
    <property type="entry name" value="Tryptophan synthase beta chain"/>
    <property type="match status" value="1"/>
</dbReference>
<comment type="catalytic activity">
    <reaction evidence="1 17">
        <text>1-(2-carboxyphenylamino)-1-deoxy-D-ribulose 5-phosphate + H(+) = (1S,2R)-1-C-(indol-3-yl)glycerol 3-phosphate + CO2 + H2O</text>
        <dbReference type="Rhea" id="RHEA:23476"/>
        <dbReference type="ChEBI" id="CHEBI:15377"/>
        <dbReference type="ChEBI" id="CHEBI:15378"/>
        <dbReference type="ChEBI" id="CHEBI:16526"/>
        <dbReference type="ChEBI" id="CHEBI:58613"/>
        <dbReference type="ChEBI" id="CHEBI:58866"/>
        <dbReference type="EC" id="4.1.1.48"/>
    </reaction>
</comment>
<evidence type="ECO:0000256" key="4">
    <source>
        <dbReference type="ARBA" id="ARBA00004696"/>
    </source>
</evidence>
<comment type="pathway">
    <text evidence="4 17">Amino-acid biosynthesis; L-tryptophan biosynthesis; L-tryptophan from chorismate: step 4/5.</text>
</comment>
<dbReference type="EMBL" id="CP002915">
    <property type="protein sequence ID" value="AEK30244.1"/>
    <property type="molecule type" value="Genomic_DNA"/>
</dbReference>
<dbReference type="EC" id="4.2.1.20" evidence="16"/>
<dbReference type="HAMAP" id="MF_00134_B">
    <property type="entry name" value="IGPS_B"/>
    <property type="match status" value="1"/>
</dbReference>
<dbReference type="FunFam" id="3.20.20.70:FF:000024">
    <property type="entry name" value="Indole-3-glycerol phosphate synthase"/>
    <property type="match status" value="1"/>
</dbReference>
<dbReference type="FunFam" id="3.40.50.1100:FF:000004">
    <property type="entry name" value="Tryptophan synthase beta chain"/>
    <property type="match status" value="1"/>
</dbReference>
<dbReference type="SUPFAM" id="SSF51366">
    <property type="entry name" value="Ribulose-phoshate binding barrel"/>
    <property type="match status" value="1"/>
</dbReference>
<feature type="modified residue" description="N6-(pyridoxal phosphate)lysine" evidence="16">
    <location>
        <position position="408"/>
    </location>
</feature>
<dbReference type="PROSITE" id="PS00614">
    <property type="entry name" value="IGPS"/>
    <property type="match status" value="1"/>
</dbReference>
<evidence type="ECO:0000313" key="21">
    <source>
        <dbReference type="EMBL" id="AEK30244.1"/>
    </source>
</evidence>
<dbReference type="EC" id="4.1.1.48" evidence="17"/>
<comment type="catalytic activity">
    <reaction evidence="15 16">
        <text>(1S,2R)-1-C-(indol-3-yl)glycerol 3-phosphate + L-serine = D-glyceraldehyde 3-phosphate + L-tryptophan + H2O</text>
        <dbReference type="Rhea" id="RHEA:10532"/>
        <dbReference type="ChEBI" id="CHEBI:15377"/>
        <dbReference type="ChEBI" id="CHEBI:33384"/>
        <dbReference type="ChEBI" id="CHEBI:57912"/>
        <dbReference type="ChEBI" id="CHEBI:58866"/>
        <dbReference type="ChEBI" id="CHEBI:59776"/>
        <dbReference type="EC" id="4.2.1.20"/>
    </reaction>
</comment>
<dbReference type="UniPathway" id="UPA00035">
    <property type="reaction ID" value="UER00043"/>
</dbReference>
<evidence type="ECO:0000256" key="13">
    <source>
        <dbReference type="ARBA" id="ARBA00023141"/>
    </source>
</evidence>
<dbReference type="PROSITE" id="PS00168">
    <property type="entry name" value="TRP_SYNTHASE_BETA"/>
    <property type="match status" value="1"/>
</dbReference>
<dbReference type="NCBIfam" id="TIGR00263">
    <property type="entry name" value="trpB"/>
    <property type="match status" value="1"/>
</dbReference>
<name>A0A806FM35_BIFAN</name>
<evidence type="ECO:0000259" key="19">
    <source>
        <dbReference type="Pfam" id="PF00218"/>
    </source>
</evidence>
<evidence type="ECO:0000256" key="7">
    <source>
        <dbReference type="ARBA" id="ARBA00009982"/>
    </source>
</evidence>
<evidence type="ECO:0000256" key="8">
    <source>
        <dbReference type="ARBA" id="ARBA00011270"/>
    </source>
</evidence>
<comment type="function">
    <text evidence="3 16">The beta subunit is responsible for the synthesis of L-tryptophan from indole and L-serine.</text>
</comment>
<dbReference type="PANTHER" id="PTHR48077:SF3">
    <property type="entry name" value="TRYPTOPHAN SYNTHASE"/>
    <property type="match status" value="1"/>
</dbReference>
<comment type="pathway">
    <text evidence="5 16">Amino-acid biosynthesis; L-tryptophan biosynthesis; L-tryptophan from chorismate: step 5/5.</text>
</comment>
<evidence type="ECO:0000256" key="1">
    <source>
        <dbReference type="ARBA" id="ARBA00001633"/>
    </source>
</evidence>
<dbReference type="KEGG" id="bnm:BALAC2494_00342"/>
<dbReference type="AlphaFoldDB" id="A0A806FM35"/>
<evidence type="ECO:0000256" key="14">
    <source>
        <dbReference type="ARBA" id="ARBA00023239"/>
    </source>
</evidence>
<dbReference type="InterPro" id="IPR023026">
    <property type="entry name" value="Trp_synth_beta/beta-like"/>
</dbReference>
<dbReference type="GO" id="GO:0004425">
    <property type="term" value="F:indole-3-glycerol-phosphate synthase activity"/>
    <property type="evidence" value="ECO:0007669"/>
    <property type="project" value="UniProtKB-UniRule"/>
</dbReference>
<sequence length="739" mass="80570">MRRAVCRRREGTDHDSDVDMRSSPAFRYSDYDGKGPLSHRIPRRSMSVLDELVAGALEDKCDRERVTSLEELKARAASAPAPLDAKRWLRRHDGIPVIAEIKRASPSKGHLIDIEDPAALGRQYEQGGASAISVLTEGRRFLGSLDDVDAVRAAVHIPVLRKDFITTDYQIWEARAHGADIVLLIVAALDDTQLAHLLKLTHELGMTALVETHTREEIERAIAAGARVIGINARNLKDLRVDVGKYTELASNLPEDVIKVAESGVFGAVEVEDYARAGADAVLVGEGVATADDPRLAVERLVKAGERVKASETTPLSEHHGPYWGQFGGRYVPEALITALDELQRVYDDAKDDPEFHKELATLNKRYVGRPSPLTEAPRFAERIKERTGLDARVFLKREDLNHTGAHKINNAIGQALLVKRMGKTRVIAETGAGQHGVATATVCAMLGLKCRIYMGQIDARRQALNVARMRMLGAEVVEVTLGDRILKDAINEALRDWVTNVKDTHYLLGTVAGPHPFPEMVRDFQKIIGEEAKEQLAQWYGIDHPDAICACVGGGSNAIGIMNAFLDDPRVNLYGFEAGGHGPDSGQHAIRFAPGTGELGMFQGAKSYLLGNSEGQTLDTYSISAGLDYASVGPEHAWLKEIGRVNYSWATDEEAMNAFKDLCETEGIIPAIESSHAVAGAYKAARDLKEKGYEHPVMIVNISGRGDKDMNTAGKWFGYLTDEQAAALEANGATGNNA</sequence>
<dbReference type="InterPro" id="IPR006653">
    <property type="entry name" value="Trp_synth_b_CS"/>
</dbReference>
<keyword evidence="9 17" id="KW-0028">Amino-acid biosynthesis</keyword>
<evidence type="ECO:0000259" key="20">
    <source>
        <dbReference type="Pfam" id="PF00291"/>
    </source>
</evidence>
<keyword evidence="12 16" id="KW-0663">Pyridoxal phosphate</keyword>
<evidence type="ECO:0000313" key="22">
    <source>
        <dbReference type="Proteomes" id="UP000008394"/>
    </source>
</evidence>
<dbReference type="InterPro" id="IPR006654">
    <property type="entry name" value="Trp_synth_beta"/>
</dbReference>
<dbReference type="NCBIfam" id="NF010375">
    <property type="entry name" value="PRK13802.1"/>
    <property type="match status" value="1"/>
</dbReference>
<dbReference type="Proteomes" id="UP000008394">
    <property type="component" value="Chromosome"/>
</dbReference>
<feature type="region of interest" description="Disordered" evidence="18">
    <location>
        <begin position="1"/>
        <end position="24"/>
    </location>
</feature>
<evidence type="ECO:0000256" key="17">
    <source>
        <dbReference type="HAMAP-Rule" id="MF_00134"/>
    </source>
</evidence>
<comment type="similarity">
    <text evidence="6 17">Belongs to the TrpC family.</text>
</comment>
<organism evidence="21 22">
    <name type="scientific">Bifidobacterium animalis subsp. lactis CNCM I-2494</name>
    <dbReference type="NCBI Taxonomy" id="1042403"/>
    <lineage>
        <taxon>Bacteria</taxon>
        <taxon>Bacillati</taxon>
        <taxon>Actinomycetota</taxon>
        <taxon>Actinomycetes</taxon>
        <taxon>Bifidobacteriales</taxon>
        <taxon>Bifidobacteriaceae</taxon>
        <taxon>Bifidobacterium</taxon>
    </lineage>
</organism>
<evidence type="ECO:0000256" key="16">
    <source>
        <dbReference type="HAMAP-Rule" id="MF_00133"/>
    </source>
</evidence>
<evidence type="ECO:0000256" key="3">
    <source>
        <dbReference type="ARBA" id="ARBA00002786"/>
    </source>
</evidence>
<dbReference type="PANTHER" id="PTHR48077">
    <property type="entry name" value="TRYPTOPHAN SYNTHASE-RELATED"/>
    <property type="match status" value="1"/>
</dbReference>
<evidence type="ECO:0000256" key="5">
    <source>
        <dbReference type="ARBA" id="ARBA00004733"/>
    </source>
</evidence>
<comment type="subunit">
    <text evidence="8 16">Tetramer of two alpha and two beta chains.</text>
</comment>
<reference evidence="21 22" key="1">
    <citation type="journal article" date="2011" name="J. Bacteriol.">
        <title>Genome Sequence of the Probiotic Strain Bifidobacterium animalis subsp. lactis CNCM I-2494.</title>
        <authorList>
            <person name="Chervaux C."/>
            <person name="Grimaldi C."/>
            <person name="Bolotin A."/>
            <person name="Quinquis B."/>
            <person name="Legrain-Raspaud S."/>
            <person name="van Hylckama Vlieg J.E."/>
            <person name="Denariaz G."/>
            <person name="Smokvina T."/>
        </authorList>
    </citation>
    <scope>NUCLEOTIDE SEQUENCE [LARGE SCALE GENOMIC DNA]</scope>
    <source>
        <strain evidence="21 22">CNCM I-2494</strain>
    </source>
</reference>
<evidence type="ECO:0000256" key="18">
    <source>
        <dbReference type="SAM" id="MobiDB-lite"/>
    </source>
</evidence>
<dbReference type="InterPro" id="IPR013785">
    <property type="entry name" value="Aldolase_TIM"/>
</dbReference>
<gene>
    <name evidence="17" type="primary">trpC</name>
    <name evidence="16" type="synonym">trpB</name>
    <name evidence="21" type="ORF">BALAC2494_00342</name>
</gene>
<dbReference type="InterPro" id="IPR001468">
    <property type="entry name" value="Indole-3-GlycerolPSynthase_CS"/>
</dbReference>
<keyword evidence="10 17" id="KW-0210">Decarboxylase</keyword>
<evidence type="ECO:0000256" key="9">
    <source>
        <dbReference type="ARBA" id="ARBA00022605"/>
    </source>
</evidence>
<dbReference type="InterPro" id="IPR013798">
    <property type="entry name" value="Indole-3-glycerol_P_synth_dom"/>
</dbReference>
<dbReference type="Gene3D" id="3.20.20.70">
    <property type="entry name" value="Aldolase class I"/>
    <property type="match status" value="1"/>
</dbReference>
<dbReference type="NCBIfam" id="NF001369">
    <property type="entry name" value="PRK00278.1-1"/>
    <property type="match status" value="1"/>
</dbReference>
<accession>A0A806FM35</accession>
<evidence type="ECO:0000256" key="11">
    <source>
        <dbReference type="ARBA" id="ARBA00022822"/>
    </source>
</evidence>
<feature type="compositionally biased region" description="Basic and acidic residues" evidence="18">
    <location>
        <begin position="7"/>
        <end position="20"/>
    </location>
</feature>
<dbReference type="Pfam" id="PF00218">
    <property type="entry name" value="IGPS"/>
    <property type="match status" value="1"/>
</dbReference>
<protein>
    <recommendedName>
        <fullName evidence="16 17">Multifunctional fusion protein</fullName>
    </recommendedName>
    <domain>
        <recommendedName>
            <fullName evidence="17">Indole-3-glycerol phosphate synthase</fullName>
            <shortName evidence="17">IGPS</shortName>
            <ecNumber evidence="17">4.1.1.48</ecNumber>
        </recommendedName>
    </domain>
    <domain>
        <recommendedName>
            <fullName evidence="16">Tryptophan synthase beta chain</fullName>
            <ecNumber evidence="16">4.2.1.20</ecNumber>
        </recommendedName>
    </domain>
</protein>
<keyword evidence="11 17" id="KW-0822">Tryptophan biosynthesis</keyword>
<feature type="domain" description="Indole-3-glycerol phosphate synthase" evidence="19">
    <location>
        <begin position="57"/>
        <end position="301"/>
    </location>
</feature>
<dbReference type="GO" id="GO:0005737">
    <property type="term" value="C:cytoplasm"/>
    <property type="evidence" value="ECO:0007669"/>
    <property type="project" value="TreeGrafter"/>
</dbReference>
<evidence type="ECO:0000256" key="6">
    <source>
        <dbReference type="ARBA" id="ARBA00008737"/>
    </source>
</evidence>
<comment type="cofactor">
    <cofactor evidence="2 16">
        <name>pyridoxal 5'-phosphate</name>
        <dbReference type="ChEBI" id="CHEBI:597326"/>
    </cofactor>
</comment>
<comment type="similarity">
    <text evidence="7 16">Belongs to the TrpB family.</text>
</comment>
<proteinExistence type="inferred from homology"/>
<dbReference type="NCBIfam" id="NF001377">
    <property type="entry name" value="PRK00278.2-4"/>
    <property type="match status" value="1"/>
</dbReference>
<dbReference type="GO" id="GO:0004834">
    <property type="term" value="F:tryptophan synthase activity"/>
    <property type="evidence" value="ECO:0007669"/>
    <property type="project" value="UniProtKB-UniRule"/>
</dbReference>
<dbReference type="InterPro" id="IPR036052">
    <property type="entry name" value="TrpB-like_PALP_sf"/>
</dbReference>
<evidence type="ECO:0000256" key="2">
    <source>
        <dbReference type="ARBA" id="ARBA00001933"/>
    </source>
</evidence>
<dbReference type="SUPFAM" id="SSF53686">
    <property type="entry name" value="Tryptophan synthase beta subunit-like PLP-dependent enzymes"/>
    <property type="match status" value="1"/>
</dbReference>